<evidence type="ECO:0000259" key="1">
    <source>
        <dbReference type="Pfam" id="PF00535"/>
    </source>
</evidence>
<evidence type="ECO:0000259" key="2">
    <source>
        <dbReference type="Pfam" id="PF08241"/>
    </source>
</evidence>
<feature type="domain" description="Methyltransferase type 11" evidence="2">
    <location>
        <begin position="41"/>
        <end position="134"/>
    </location>
</feature>
<dbReference type="SUPFAM" id="SSF53756">
    <property type="entry name" value="UDP-Glycosyltransferase/glycogen phosphorylase"/>
    <property type="match status" value="1"/>
</dbReference>
<gene>
    <name evidence="3" type="ORF">RP75_18415</name>
</gene>
<dbReference type="InterPro" id="IPR013216">
    <property type="entry name" value="Methyltransf_11"/>
</dbReference>
<feature type="domain" description="Glycosyltransferase 2-like" evidence="1">
    <location>
        <begin position="363"/>
        <end position="488"/>
    </location>
</feature>
<dbReference type="InterPro" id="IPR001173">
    <property type="entry name" value="Glyco_trans_2-like"/>
</dbReference>
<dbReference type="Pfam" id="PF00535">
    <property type="entry name" value="Glycos_transf_2"/>
    <property type="match status" value="1"/>
</dbReference>
<dbReference type="EMBL" id="JWIT01000012">
    <property type="protein sequence ID" value="KJF72035.1"/>
    <property type="molecule type" value="Genomic_DNA"/>
</dbReference>
<name>A0ABR5D4N9_9HYPH</name>
<keyword evidence="4" id="KW-1185">Reference proteome</keyword>
<sequence length="1026" mass="114892">MTDDLDFTGERYLPTIGGNIHLEHMHRYHLAKNFVRGKDVLDIASGEGYGTSLLAETARSAIGVDISGEAIDHARAKYKTGNISFKAGSCEDIPLPPASVDVVVSFETLEHIEAHDRFMLEIKRVLRADGILIISTPEKYAYTVATGQVNAFHVKELFKNEFSRLLGQHFAHVSMHGQKIGFGSIIASENQSAAFFETDSGSGATIAGVEAPMYMIGVASDQPVDNMGMSGIFSQDIQSSEPVLKRVEFEEAQWSDVLMKDVDHISGQVDALQRSNWMSRASLGKLLTRLLYTRLLYTLSDVKAFSTRRRKRFLKSAEKRDPMLLSRKVDKFCLDYYQKITTNKIIAASRSSLGVRSGVTVTAIVPNFNHARYLPQRLDSILAQTYPLIDILVLDDCSTDDSRSVIDTYVERYPDRIRAIYNTENSGNVFRQWQKGHSQAKGDLVWICESDDFCEPTFIERMISSFRDPSVMLAFGRIQFANGEGNYVAGLDHYREDSEPGIWDARTVRPAAEWFRGGFGIKNVIANVGGSLWRRFDIADETWEEARSFKIMGDWYLYSVIAGGGQIAYEPSAISYFRIHGNNTSGSQAQSNPEYYREYFRFMRALKSRWDIPEKTLERFLESCSAVFRHSQINGFEFDQLVDTTALREIPRSNRHVLIGFLGFSFGGGEIFPIHLANALHKKGITVSMLQMHDADDHRTVRSMLNPAIPVYTANQIRDIGIRKFIDEAGISVVHSHISTVEDFLLADFDVSRVYVSTLHGSYEAMKVPKGKIAQWCKKIDKFAYLADRNLQPFEGLNVPSDKFIKIRNAMPVDNTEFTKTRAELGIADNAVVFALAARGVEGKGWIEAVNAYLRLREQHPDVPMALLMAGEGPSADVAQRVGASDATIHFLGFVREVHGLYRMSDVALLPTRFPGESFPLTLIQAFQVGVPCIATDVGEIKNMSQVDGKQAGIIIENTADDDRFVSSLTRAMASMLDETTIADFKSITRQLSKTYDIDDLAAEYAREYQSILVQKGHSIQSWPPL</sequence>
<dbReference type="SUPFAM" id="SSF53448">
    <property type="entry name" value="Nucleotide-diphospho-sugar transferases"/>
    <property type="match status" value="1"/>
</dbReference>
<dbReference type="Pfam" id="PF13692">
    <property type="entry name" value="Glyco_trans_1_4"/>
    <property type="match status" value="1"/>
</dbReference>
<dbReference type="Gene3D" id="3.40.50.150">
    <property type="entry name" value="Vaccinia Virus protein VP39"/>
    <property type="match status" value="1"/>
</dbReference>
<keyword evidence="3" id="KW-0808">Transferase</keyword>
<dbReference type="CDD" id="cd02440">
    <property type="entry name" value="AdoMet_MTases"/>
    <property type="match status" value="1"/>
</dbReference>
<organism evidence="3 4">
    <name type="scientific">Agrobacterium arsenijevicii</name>
    <dbReference type="NCBI Taxonomy" id="1585697"/>
    <lineage>
        <taxon>Bacteria</taxon>
        <taxon>Pseudomonadati</taxon>
        <taxon>Pseudomonadota</taxon>
        <taxon>Alphaproteobacteria</taxon>
        <taxon>Hyphomicrobiales</taxon>
        <taxon>Rhizobiaceae</taxon>
        <taxon>Rhizobium/Agrobacterium group</taxon>
        <taxon>Agrobacterium</taxon>
    </lineage>
</organism>
<dbReference type="Pfam" id="PF08241">
    <property type="entry name" value="Methyltransf_11"/>
    <property type="match status" value="1"/>
</dbReference>
<dbReference type="Proteomes" id="UP000032564">
    <property type="component" value="Unassembled WGS sequence"/>
</dbReference>
<reference evidence="3 4" key="1">
    <citation type="submission" date="2014-12" db="EMBL/GenBank/DDBJ databases">
        <authorList>
            <person name="Kuzmanovic N."/>
            <person name="Pulawska J."/>
            <person name="Obradovic A."/>
        </authorList>
    </citation>
    <scope>NUCLEOTIDE SEQUENCE [LARGE SCALE GENOMIC DNA]</scope>
    <source>
        <strain evidence="3 4">KFB 330</strain>
    </source>
</reference>
<dbReference type="InterPro" id="IPR029044">
    <property type="entry name" value="Nucleotide-diphossugar_trans"/>
</dbReference>
<evidence type="ECO:0000313" key="4">
    <source>
        <dbReference type="Proteomes" id="UP000032564"/>
    </source>
</evidence>
<evidence type="ECO:0000313" key="3">
    <source>
        <dbReference type="EMBL" id="KJF72035.1"/>
    </source>
</evidence>
<dbReference type="CDD" id="cd03801">
    <property type="entry name" value="GT4_PimA-like"/>
    <property type="match status" value="1"/>
</dbReference>
<dbReference type="PANTHER" id="PTHR12526:SF627">
    <property type="entry name" value="D-RHAMNOSYLTRANSFERASE WBPZ"/>
    <property type="match status" value="1"/>
</dbReference>
<accession>A0ABR5D4N9</accession>
<dbReference type="GO" id="GO:0016740">
    <property type="term" value="F:transferase activity"/>
    <property type="evidence" value="ECO:0007669"/>
    <property type="project" value="UniProtKB-KW"/>
</dbReference>
<dbReference type="InterPro" id="IPR029063">
    <property type="entry name" value="SAM-dependent_MTases_sf"/>
</dbReference>
<dbReference type="SUPFAM" id="SSF53335">
    <property type="entry name" value="S-adenosyl-L-methionine-dependent methyltransferases"/>
    <property type="match status" value="1"/>
</dbReference>
<dbReference type="PANTHER" id="PTHR12526">
    <property type="entry name" value="GLYCOSYLTRANSFERASE"/>
    <property type="match status" value="1"/>
</dbReference>
<dbReference type="RefSeq" id="WP_045021021.1">
    <property type="nucleotide sequence ID" value="NZ_CP166105.1"/>
</dbReference>
<protein>
    <submittedName>
        <fullName evidence="3">Glycosyl transferase family 1</fullName>
    </submittedName>
</protein>
<dbReference type="Gene3D" id="3.90.550.10">
    <property type="entry name" value="Spore Coat Polysaccharide Biosynthesis Protein SpsA, Chain A"/>
    <property type="match status" value="1"/>
</dbReference>
<comment type="caution">
    <text evidence="3">The sequence shown here is derived from an EMBL/GenBank/DDBJ whole genome shotgun (WGS) entry which is preliminary data.</text>
</comment>
<proteinExistence type="predicted"/>
<dbReference type="Gene3D" id="3.40.50.2000">
    <property type="entry name" value="Glycogen Phosphorylase B"/>
    <property type="match status" value="2"/>
</dbReference>